<organism evidence="11 12">
    <name type="scientific">Plenodomus tracheiphilus IPT5</name>
    <dbReference type="NCBI Taxonomy" id="1408161"/>
    <lineage>
        <taxon>Eukaryota</taxon>
        <taxon>Fungi</taxon>
        <taxon>Dikarya</taxon>
        <taxon>Ascomycota</taxon>
        <taxon>Pezizomycotina</taxon>
        <taxon>Dothideomycetes</taxon>
        <taxon>Pleosporomycetidae</taxon>
        <taxon>Pleosporales</taxon>
        <taxon>Pleosporineae</taxon>
        <taxon>Leptosphaeriaceae</taxon>
        <taxon>Plenodomus</taxon>
    </lineage>
</organism>
<evidence type="ECO:0000256" key="1">
    <source>
        <dbReference type="ARBA" id="ARBA00002598"/>
    </source>
</evidence>
<feature type="compositionally biased region" description="Basic residues" evidence="9">
    <location>
        <begin position="97"/>
        <end position="106"/>
    </location>
</feature>
<comment type="similarity">
    <text evidence="7">Belongs to the fluoride channel Fluc/FEX (TC 1.A.43) family.</text>
</comment>
<feature type="transmembrane region" description="Helical" evidence="10">
    <location>
        <begin position="230"/>
        <end position="250"/>
    </location>
</feature>
<reference evidence="11" key="1">
    <citation type="submission" date="2020-01" db="EMBL/GenBank/DDBJ databases">
        <authorList>
            <consortium name="DOE Joint Genome Institute"/>
            <person name="Haridas S."/>
            <person name="Albert R."/>
            <person name="Binder M."/>
            <person name="Bloem J."/>
            <person name="Labutti K."/>
            <person name="Salamov A."/>
            <person name="Andreopoulos B."/>
            <person name="Baker S.E."/>
            <person name="Barry K."/>
            <person name="Bills G."/>
            <person name="Bluhm B.H."/>
            <person name="Cannon C."/>
            <person name="Castanera R."/>
            <person name="Culley D.E."/>
            <person name="Daum C."/>
            <person name="Ezra D."/>
            <person name="Gonzalez J.B."/>
            <person name="Henrissat B."/>
            <person name="Kuo A."/>
            <person name="Liang C."/>
            <person name="Lipzen A."/>
            <person name="Lutzoni F."/>
            <person name="Magnuson J."/>
            <person name="Mondo S."/>
            <person name="Nolan M."/>
            <person name="Ohm R."/>
            <person name="Pangilinan J."/>
            <person name="Park H.-J."/>
            <person name="Ramirez L."/>
            <person name="Alfaro M."/>
            <person name="Sun H."/>
            <person name="Tritt A."/>
            <person name="Yoshinaga Y."/>
            <person name="Zwiers L.-H."/>
            <person name="Turgeon B.G."/>
            <person name="Goodwin S.B."/>
            <person name="Spatafora J.W."/>
            <person name="Crous P.W."/>
            <person name="Grigoriev I.V."/>
        </authorList>
    </citation>
    <scope>NUCLEOTIDE SEQUENCE</scope>
    <source>
        <strain evidence="11">IPT5</strain>
    </source>
</reference>
<evidence type="ECO:0000256" key="4">
    <source>
        <dbReference type="ARBA" id="ARBA00022692"/>
    </source>
</evidence>
<evidence type="ECO:0000256" key="10">
    <source>
        <dbReference type="SAM" id="Phobius"/>
    </source>
</evidence>
<dbReference type="InterPro" id="IPR003691">
    <property type="entry name" value="FluC"/>
</dbReference>
<feature type="region of interest" description="Disordered" evidence="9">
    <location>
        <begin position="1"/>
        <end position="120"/>
    </location>
</feature>
<dbReference type="GO" id="GO:1903425">
    <property type="term" value="F:fluoride transmembrane transporter activity"/>
    <property type="evidence" value="ECO:0007669"/>
    <property type="project" value="TreeGrafter"/>
</dbReference>
<feature type="compositionally biased region" description="Basic and acidic residues" evidence="9">
    <location>
        <begin position="47"/>
        <end position="68"/>
    </location>
</feature>
<evidence type="ECO:0000256" key="2">
    <source>
        <dbReference type="ARBA" id="ARBA00004651"/>
    </source>
</evidence>
<sequence length="596" mass="64783">MTDDTGDDDIPIPKRESHFNNQRSSLRSSLRSDTSAGPLNRSQTRSDLQRLDDFDLDLEKAQADRTDSEAPPSPSSAASPAPNVPYARSRGNSDTKRPRRIAKRTSRSTAGSRAGDGRAVDDLSAPESWLHVYDLNAHSPNLPPSLQTPRTNGQSRRAESVQAQTQRSRRPSHSFPGQAIGIPGIASDSQVNITALPSMGEEKELEGAAKYYGSKPTPRAQRLSQGATELYTVSYLIFFAIWGSLARVGLQALTFYPGAPVVFSELWANVAGTLFMGFLAEDRKLFRSEWGHDGESVPEPLDRPAEFDAAGYHKAKARHGKIKKTIPIYIGLATGFCGSFTSFSSFIRDVFLSLSNDLRSPINHPYPANAALPSTSDTISRNGGYSFMAICATIIITISACYSALKVGSHLAILLDPYTPTLPFRFTRRVADPLFVFLGWGTWLGAVLMAIFPPHNAWRGQAIFACVFAPLGCLIRYYLSIWLNPMNPSFPLGTFTVNVFGTAVLGMAYDLQHVSLSTTGLVGGSLIGCQVLQGIQDGFCGALTTVSTWISEIDALKRRRAYVYGVGSVVASLGLLVIIMGSVRWTVGWQAIICKT</sequence>
<keyword evidence="4 10" id="KW-0812">Transmembrane</keyword>
<dbReference type="PANTHER" id="PTHR28259">
    <property type="entry name" value="FLUORIDE EXPORT PROTEIN 1-RELATED"/>
    <property type="match status" value="1"/>
</dbReference>
<proteinExistence type="inferred from homology"/>
<evidence type="ECO:0000256" key="5">
    <source>
        <dbReference type="ARBA" id="ARBA00022989"/>
    </source>
</evidence>
<protein>
    <submittedName>
        <fullName evidence="11">Chromosome condensation protein-like protein</fullName>
    </submittedName>
</protein>
<dbReference type="EMBL" id="MU006302">
    <property type="protein sequence ID" value="KAF2851374.1"/>
    <property type="molecule type" value="Genomic_DNA"/>
</dbReference>
<comment type="catalytic activity">
    <reaction evidence="8">
        <text>fluoride(in) = fluoride(out)</text>
        <dbReference type="Rhea" id="RHEA:76159"/>
        <dbReference type="ChEBI" id="CHEBI:17051"/>
    </reaction>
    <physiologicalReaction direction="left-to-right" evidence="8">
        <dbReference type="Rhea" id="RHEA:76160"/>
    </physiologicalReaction>
</comment>
<keyword evidence="12" id="KW-1185">Reference proteome</keyword>
<dbReference type="AlphaFoldDB" id="A0A6A7B7T8"/>
<name>A0A6A7B7T8_9PLEO</name>
<comment type="function">
    <text evidence="1">Fluoride channel required for the rapid expulsion of cytoplasmic fluoride.</text>
</comment>
<dbReference type="GO" id="GO:0005886">
    <property type="term" value="C:plasma membrane"/>
    <property type="evidence" value="ECO:0007669"/>
    <property type="project" value="UniProtKB-SubCell"/>
</dbReference>
<evidence type="ECO:0000256" key="8">
    <source>
        <dbReference type="ARBA" id="ARBA00035585"/>
    </source>
</evidence>
<evidence type="ECO:0000256" key="7">
    <source>
        <dbReference type="ARBA" id="ARBA00035120"/>
    </source>
</evidence>
<keyword evidence="6 10" id="KW-0472">Membrane</keyword>
<accession>A0A6A7B7T8</accession>
<dbReference type="Proteomes" id="UP000799423">
    <property type="component" value="Unassembled WGS sequence"/>
</dbReference>
<feature type="transmembrane region" description="Helical" evidence="10">
    <location>
        <begin position="326"/>
        <end position="347"/>
    </location>
</feature>
<feature type="compositionally biased region" description="Polar residues" evidence="9">
    <location>
        <begin position="33"/>
        <end position="46"/>
    </location>
</feature>
<feature type="compositionally biased region" description="Acidic residues" evidence="9">
    <location>
        <begin position="1"/>
        <end position="10"/>
    </location>
</feature>
<evidence type="ECO:0000256" key="6">
    <source>
        <dbReference type="ARBA" id="ARBA00023136"/>
    </source>
</evidence>
<dbReference type="PANTHER" id="PTHR28259:SF1">
    <property type="entry name" value="FLUORIDE EXPORT PROTEIN 1-RELATED"/>
    <property type="match status" value="1"/>
</dbReference>
<keyword evidence="5 10" id="KW-1133">Transmembrane helix</keyword>
<dbReference type="OrthoDB" id="409792at2759"/>
<evidence type="ECO:0000256" key="9">
    <source>
        <dbReference type="SAM" id="MobiDB-lite"/>
    </source>
</evidence>
<feature type="transmembrane region" description="Helical" evidence="10">
    <location>
        <begin position="458"/>
        <end position="479"/>
    </location>
</feature>
<evidence type="ECO:0000313" key="12">
    <source>
        <dbReference type="Proteomes" id="UP000799423"/>
    </source>
</evidence>
<feature type="compositionally biased region" description="Polar residues" evidence="9">
    <location>
        <begin position="144"/>
        <end position="166"/>
    </location>
</feature>
<feature type="transmembrane region" description="Helical" evidence="10">
    <location>
        <begin position="434"/>
        <end position="452"/>
    </location>
</feature>
<dbReference type="Pfam" id="PF02537">
    <property type="entry name" value="CRCB"/>
    <property type="match status" value="2"/>
</dbReference>
<feature type="compositionally biased region" description="Low complexity" evidence="9">
    <location>
        <begin position="23"/>
        <end position="32"/>
    </location>
</feature>
<gene>
    <name evidence="11" type="ORF">T440DRAFT_467667</name>
</gene>
<feature type="region of interest" description="Disordered" evidence="9">
    <location>
        <begin position="140"/>
        <end position="183"/>
    </location>
</feature>
<feature type="transmembrane region" description="Helical" evidence="10">
    <location>
        <begin position="385"/>
        <end position="405"/>
    </location>
</feature>
<feature type="transmembrane region" description="Helical" evidence="10">
    <location>
        <begin position="561"/>
        <end position="580"/>
    </location>
</feature>
<comment type="subcellular location">
    <subcellularLocation>
        <location evidence="2">Cell membrane</location>
        <topology evidence="2">Multi-pass membrane protein</topology>
    </subcellularLocation>
</comment>
<evidence type="ECO:0000256" key="3">
    <source>
        <dbReference type="ARBA" id="ARBA00022475"/>
    </source>
</evidence>
<evidence type="ECO:0000313" key="11">
    <source>
        <dbReference type="EMBL" id="KAF2851374.1"/>
    </source>
</evidence>
<feature type="transmembrane region" description="Helical" evidence="10">
    <location>
        <begin position="262"/>
        <end position="280"/>
    </location>
</feature>
<keyword evidence="3" id="KW-1003">Cell membrane</keyword>